<dbReference type="RefSeq" id="WP_159807583.1">
    <property type="nucleotide sequence ID" value="NZ_BLJE01000002.1"/>
</dbReference>
<dbReference type="OrthoDB" id="273496at2"/>
<dbReference type="AlphaFoldDB" id="A0A6N6JGS9"/>
<protein>
    <submittedName>
        <fullName evidence="1">Uncharacterized protein</fullName>
    </submittedName>
</protein>
<organism evidence="1 2">
    <name type="scientific">Litoreibacter roseus</name>
    <dbReference type="NCBI Taxonomy" id="2601869"/>
    <lineage>
        <taxon>Bacteria</taxon>
        <taxon>Pseudomonadati</taxon>
        <taxon>Pseudomonadota</taxon>
        <taxon>Alphaproteobacteria</taxon>
        <taxon>Rhodobacterales</taxon>
        <taxon>Roseobacteraceae</taxon>
        <taxon>Litoreibacter</taxon>
    </lineage>
</organism>
<comment type="caution">
    <text evidence="1">The sequence shown here is derived from an EMBL/GenBank/DDBJ whole genome shotgun (WGS) entry which is preliminary data.</text>
</comment>
<evidence type="ECO:0000313" key="2">
    <source>
        <dbReference type="Proteomes" id="UP000436822"/>
    </source>
</evidence>
<evidence type="ECO:0000313" key="1">
    <source>
        <dbReference type="EMBL" id="GFE65553.1"/>
    </source>
</evidence>
<dbReference type="EMBL" id="BLJE01000002">
    <property type="protein sequence ID" value="GFE65553.1"/>
    <property type="molecule type" value="Genomic_DNA"/>
</dbReference>
<sequence>MKNEAAIELFRENMSDIGQLGPVSLFLDNATSLTDPTLDGHNPAALNDYAKIQTAQNKAQALDTHHGVISGSKDGIRGGIAERVADARGGKIAQSEREDRRAADSAFYVLLLAEGGVGSFIAGKYFEGMSDEEALDFSRRLEEETGMSLEQWAGDILGPEVAAKLPSETDAEYIKRVGKDVLEAITDDEGKLLPEYADSAIGNFFQGEYEYQRILGSVMPQIEAARASGMTVPQAEAKLRAEGVMDGGLKVEFAAAAAAESDDQALYVALEDDRELGREVDLGTTADVAANNTALNMFS</sequence>
<proteinExistence type="predicted"/>
<keyword evidence="2" id="KW-1185">Reference proteome</keyword>
<dbReference type="Proteomes" id="UP000436822">
    <property type="component" value="Unassembled WGS sequence"/>
</dbReference>
<name>A0A6N6JGS9_9RHOB</name>
<gene>
    <name evidence="1" type="ORF">KIN_26270</name>
</gene>
<accession>A0A6N6JGS9</accession>
<reference evidence="1 2" key="1">
    <citation type="submission" date="2019-12" db="EMBL/GenBank/DDBJ databases">
        <title>Litoreibacter badius sp. nov., a novel bacteriochlorophyll a-containing bacterium in the genus Litoreibacter.</title>
        <authorList>
            <person name="Kanamuro M."/>
            <person name="Takabe Y."/>
            <person name="Mori K."/>
            <person name="Takaichi S."/>
            <person name="Hanada S."/>
        </authorList>
    </citation>
    <scope>NUCLEOTIDE SEQUENCE [LARGE SCALE GENOMIC DNA]</scope>
    <source>
        <strain evidence="1 2">K6</strain>
    </source>
</reference>